<proteinExistence type="predicted"/>
<keyword evidence="4" id="KW-1185">Reference proteome</keyword>
<feature type="transmembrane region" description="Helical" evidence="2">
    <location>
        <begin position="15"/>
        <end position="38"/>
    </location>
</feature>
<dbReference type="AlphaFoldDB" id="A0A9P6G9C9"/>
<feature type="region of interest" description="Disordered" evidence="1">
    <location>
        <begin position="146"/>
        <end position="254"/>
    </location>
</feature>
<accession>A0A9P6G9C9</accession>
<evidence type="ECO:0000313" key="3">
    <source>
        <dbReference type="EMBL" id="KAF9730845.1"/>
    </source>
</evidence>
<evidence type="ECO:0000256" key="1">
    <source>
        <dbReference type="SAM" id="MobiDB-lite"/>
    </source>
</evidence>
<dbReference type="EMBL" id="WJXW01000013">
    <property type="protein sequence ID" value="KAF9730845.1"/>
    <property type="molecule type" value="Genomic_DNA"/>
</dbReference>
<name>A0A9P6G9C9_9PLEO</name>
<organism evidence="3 4">
    <name type="scientific">Paraphaeosphaeria minitans</name>
    <dbReference type="NCBI Taxonomy" id="565426"/>
    <lineage>
        <taxon>Eukaryota</taxon>
        <taxon>Fungi</taxon>
        <taxon>Dikarya</taxon>
        <taxon>Ascomycota</taxon>
        <taxon>Pezizomycotina</taxon>
        <taxon>Dothideomycetes</taxon>
        <taxon>Pleosporomycetidae</taxon>
        <taxon>Pleosporales</taxon>
        <taxon>Massarineae</taxon>
        <taxon>Didymosphaeriaceae</taxon>
        <taxon>Paraphaeosphaeria</taxon>
    </lineage>
</organism>
<dbReference type="OrthoDB" id="4492972at2759"/>
<gene>
    <name evidence="3" type="ORF">PMIN01_10803</name>
</gene>
<feature type="compositionally biased region" description="Low complexity" evidence="1">
    <location>
        <begin position="229"/>
        <end position="245"/>
    </location>
</feature>
<dbReference type="Proteomes" id="UP000756921">
    <property type="component" value="Unassembled WGS sequence"/>
</dbReference>
<reference evidence="3" key="1">
    <citation type="journal article" date="2020" name="Mol. Plant Microbe Interact.">
        <title>Genome Sequence of the Biocontrol Agent Coniothyrium minitans strain Conio (IMI 134523).</title>
        <authorList>
            <person name="Patel D."/>
            <person name="Shittu T.A."/>
            <person name="Baroncelli R."/>
            <person name="Muthumeenakshi S."/>
            <person name="Osborne T.H."/>
            <person name="Janganan T.K."/>
            <person name="Sreenivasaprasad S."/>
        </authorList>
    </citation>
    <scope>NUCLEOTIDE SEQUENCE</scope>
    <source>
        <strain evidence="3">Conio</strain>
    </source>
</reference>
<evidence type="ECO:0000256" key="2">
    <source>
        <dbReference type="SAM" id="Phobius"/>
    </source>
</evidence>
<evidence type="ECO:0000313" key="4">
    <source>
        <dbReference type="Proteomes" id="UP000756921"/>
    </source>
</evidence>
<feature type="compositionally biased region" description="Basic and acidic residues" evidence="1">
    <location>
        <begin position="158"/>
        <end position="167"/>
    </location>
</feature>
<keyword evidence="2" id="KW-0812">Transmembrane</keyword>
<protein>
    <submittedName>
        <fullName evidence="3">Uncharacterized protein</fullName>
    </submittedName>
</protein>
<feature type="compositionally biased region" description="Polar residues" evidence="1">
    <location>
        <begin position="176"/>
        <end position="188"/>
    </location>
</feature>
<sequence length="254" mass="28059">MGILTNPLYLLGAPLLFLVSFPLAIFAAITTAIALFLLTVRVSIVYFELGVALAHAYLFPEPTKVAPIRDVEPVSPPRLRRTSTSSDNTAPAARLYAKSGSSASLVNVNRIASARDFEGVGGWRYYEGEEEEELWMGMNKRLELPLASPSGRRHQRRHTGEDQRWIRSPEGLRMSPLQSRMRTPQRTPRTLEPEEDQGYEYFPPQSALRPLSTATEPLSLSLHHSRRASGVSLSGSSSSTSGNSSPEFHPQLGD</sequence>
<comment type="caution">
    <text evidence="3">The sequence shown here is derived from an EMBL/GenBank/DDBJ whole genome shotgun (WGS) entry which is preliminary data.</text>
</comment>
<keyword evidence="2" id="KW-1133">Transmembrane helix</keyword>
<keyword evidence="2" id="KW-0472">Membrane</keyword>